<evidence type="ECO:0000259" key="4">
    <source>
        <dbReference type="PROSITE" id="PS50956"/>
    </source>
</evidence>
<feature type="domain" description="HTH asnC-type" evidence="4">
    <location>
        <begin position="12"/>
        <end position="73"/>
    </location>
</feature>
<organism evidence="5 6">
    <name type="scientific">Dongia mobilis</name>
    <dbReference type="NCBI Taxonomy" id="578943"/>
    <lineage>
        <taxon>Bacteria</taxon>
        <taxon>Pseudomonadati</taxon>
        <taxon>Pseudomonadota</taxon>
        <taxon>Alphaproteobacteria</taxon>
        <taxon>Rhodospirillales</taxon>
        <taxon>Dongiaceae</taxon>
        <taxon>Dongia</taxon>
    </lineage>
</organism>
<dbReference type="Pfam" id="PF01037">
    <property type="entry name" value="AsnC_trans_reg"/>
    <property type="match status" value="1"/>
</dbReference>
<dbReference type="PANTHER" id="PTHR30154">
    <property type="entry name" value="LEUCINE-RESPONSIVE REGULATORY PROTEIN"/>
    <property type="match status" value="1"/>
</dbReference>
<evidence type="ECO:0000313" key="5">
    <source>
        <dbReference type="EMBL" id="TDQ84179.1"/>
    </source>
</evidence>
<dbReference type="OrthoDB" id="9813313at2"/>
<dbReference type="EMBL" id="SNYW01000006">
    <property type="protein sequence ID" value="TDQ84179.1"/>
    <property type="molecule type" value="Genomic_DNA"/>
</dbReference>
<dbReference type="PANTHER" id="PTHR30154:SF34">
    <property type="entry name" value="TRANSCRIPTIONAL REGULATOR AZLB"/>
    <property type="match status" value="1"/>
</dbReference>
<dbReference type="PRINTS" id="PR00033">
    <property type="entry name" value="HTHASNC"/>
</dbReference>
<keyword evidence="1" id="KW-0805">Transcription regulation</keyword>
<dbReference type="GO" id="GO:0005829">
    <property type="term" value="C:cytosol"/>
    <property type="evidence" value="ECO:0007669"/>
    <property type="project" value="TreeGrafter"/>
</dbReference>
<gene>
    <name evidence="5" type="ORF">A8950_0727</name>
</gene>
<dbReference type="SMART" id="SM00344">
    <property type="entry name" value="HTH_ASNC"/>
    <property type="match status" value="1"/>
</dbReference>
<reference evidence="5 6" key="1">
    <citation type="submission" date="2019-03" db="EMBL/GenBank/DDBJ databases">
        <title>Genomic Encyclopedia of Type Strains, Phase III (KMG-III): the genomes of soil and plant-associated and newly described type strains.</title>
        <authorList>
            <person name="Whitman W."/>
        </authorList>
    </citation>
    <scope>NUCLEOTIDE SEQUENCE [LARGE SCALE GENOMIC DNA]</scope>
    <source>
        <strain evidence="5 6">CGMCC 1.7660</strain>
    </source>
</reference>
<keyword evidence="2" id="KW-0238">DNA-binding</keyword>
<dbReference type="Gene3D" id="1.10.10.10">
    <property type="entry name" value="Winged helix-like DNA-binding domain superfamily/Winged helix DNA-binding domain"/>
    <property type="match status" value="1"/>
</dbReference>
<dbReference type="InterPro" id="IPR000485">
    <property type="entry name" value="AsnC-type_HTH_dom"/>
</dbReference>
<dbReference type="InterPro" id="IPR036388">
    <property type="entry name" value="WH-like_DNA-bd_sf"/>
</dbReference>
<evidence type="ECO:0000256" key="2">
    <source>
        <dbReference type="ARBA" id="ARBA00023125"/>
    </source>
</evidence>
<dbReference type="Proteomes" id="UP000295783">
    <property type="component" value="Unassembled WGS sequence"/>
</dbReference>
<dbReference type="AlphaFoldDB" id="A0A4R6WUT1"/>
<dbReference type="InterPro" id="IPR019888">
    <property type="entry name" value="Tscrpt_reg_AsnC-like"/>
</dbReference>
<evidence type="ECO:0000313" key="6">
    <source>
        <dbReference type="Proteomes" id="UP000295783"/>
    </source>
</evidence>
<keyword evidence="6" id="KW-1185">Reference proteome</keyword>
<proteinExistence type="predicted"/>
<protein>
    <submittedName>
        <fullName evidence="5">Lrp/AsnC family leucine-responsive transcriptional regulator</fullName>
    </submittedName>
</protein>
<dbReference type="GO" id="GO:0043565">
    <property type="term" value="F:sequence-specific DNA binding"/>
    <property type="evidence" value="ECO:0007669"/>
    <property type="project" value="InterPro"/>
</dbReference>
<dbReference type="InterPro" id="IPR019887">
    <property type="entry name" value="Tscrpt_reg_AsnC/Lrp_C"/>
</dbReference>
<evidence type="ECO:0000256" key="1">
    <source>
        <dbReference type="ARBA" id="ARBA00023015"/>
    </source>
</evidence>
<comment type="caution">
    <text evidence="5">The sequence shown here is derived from an EMBL/GenBank/DDBJ whole genome shotgun (WGS) entry which is preliminary data.</text>
</comment>
<dbReference type="Gene3D" id="3.30.70.920">
    <property type="match status" value="1"/>
</dbReference>
<keyword evidence="3" id="KW-0804">Transcription</keyword>
<dbReference type="InterPro" id="IPR011008">
    <property type="entry name" value="Dimeric_a/b-barrel"/>
</dbReference>
<sequence length="166" mass="18141">MGAGVPNADQRLDARDLAILELVQRNADWSHGEIGRQIGLSVSAVNDRIRRMVAAKVIRGWTADLDPGALGLHLLAFVNVLIDRAELIPAFAERIAAYPEVQECHHLAGDWNYILKVRVPTTAALENFISCELKEKLKVSRTATTIVLRSLKDSPALPIMNGGAAR</sequence>
<accession>A0A4R6WUT1</accession>
<dbReference type="SUPFAM" id="SSF54909">
    <property type="entry name" value="Dimeric alpha+beta barrel"/>
    <property type="match status" value="1"/>
</dbReference>
<name>A0A4R6WUT1_9PROT</name>
<dbReference type="GO" id="GO:0043200">
    <property type="term" value="P:response to amino acid"/>
    <property type="evidence" value="ECO:0007669"/>
    <property type="project" value="TreeGrafter"/>
</dbReference>
<dbReference type="InterPro" id="IPR036390">
    <property type="entry name" value="WH_DNA-bd_sf"/>
</dbReference>
<dbReference type="SUPFAM" id="SSF46785">
    <property type="entry name" value="Winged helix' DNA-binding domain"/>
    <property type="match status" value="1"/>
</dbReference>
<dbReference type="PROSITE" id="PS50956">
    <property type="entry name" value="HTH_ASNC_2"/>
    <property type="match status" value="1"/>
</dbReference>
<dbReference type="Pfam" id="PF13412">
    <property type="entry name" value="HTH_24"/>
    <property type="match status" value="1"/>
</dbReference>
<evidence type="ECO:0000256" key="3">
    <source>
        <dbReference type="ARBA" id="ARBA00023163"/>
    </source>
</evidence>